<keyword evidence="7" id="KW-1185">Reference proteome</keyword>
<gene>
    <name evidence="6" type="ORF">FC56_GL000410</name>
</gene>
<sequence>MILNIIIIIILLISIRTGIQRGFIHEIINLIGYGLSIFGGLLIARPINLLIQDWLNTNTDLSPFIIFGLKNVIFFGVFASIWTIFRIVKRTLMPIKSLPIIGPINGALGGLASFALTYLITFVVLFIVHDMPIINWQSMVENSEVAKWMLAKTPIISSQIFDLWQNYGGDIRI</sequence>
<comment type="subcellular location">
    <subcellularLocation>
        <location evidence="1">Membrane</location>
        <topology evidence="1">Multi-pass membrane protein</topology>
    </subcellularLocation>
</comment>
<dbReference type="PANTHER" id="PTHR37306:SF1">
    <property type="entry name" value="COLICIN V PRODUCTION PROTEIN"/>
    <property type="match status" value="1"/>
</dbReference>
<evidence type="ECO:0000256" key="5">
    <source>
        <dbReference type="SAM" id="Phobius"/>
    </source>
</evidence>
<dbReference type="AlphaFoldDB" id="A0A0R2CPL2"/>
<evidence type="ECO:0008006" key="8">
    <source>
        <dbReference type="Google" id="ProtNLM"/>
    </source>
</evidence>
<evidence type="ECO:0000256" key="1">
    <source>
        <dbReference type="ARBA" id="ARBA00004141"/>
    </source>
</evidence>
<keyword evidence="2 5" id="KW-0812">Transmembrane</keyword>
<comment type="caution">
    <text evidence="6">The sequence shown here is derived from an EMBL/GenBank/DDBJ whole genome shotgun (WGS) entry which is preliminary data.</text>
</comment>
<feature type="transmembrane region" description="Helical" evidence="5">
    <location>
        <begin position="63"/>
        <end position="85"/>
    </location>
</feature>
<feature type="transmembrane region" description="Helical" evidence="5">
    <location>
        <begin position="6"/>
        <end position="23"/>
    </location>
</feature>
<dbReference type="GO" id="GO:0009403">
    <property type="term" value="P:toxin biosynthetic process"/>
    <property type="evidence" value="ECO:0007669"/>
    <property type="project" value="InterPro"/>
</dbReference>
<dbReference type="RefSeq" id="WP_054668965.1">
    <property type="nucleotide sequence ID" value="NZ_AYZR01000008.1"/>
</dbReference>
<feature type="transmembrane region" description="Helical" evidence="5">
    <location>
        <begin position="30"/>
        <end position="51"/>
    </location>
</feature>
<evidence type="ECO:0000256" key="2">
    <source>
        <dbReference type="ARBA" id="ARBA00022692"/>
    </source>
</evidence>
<protein>
    <recommendedName>
        <fullName evidence="8">CvpA family protein</fullName>
    </recommendedName>
</protein>
<dbReference type="PATRIC" id="fig|1423802.4.peg.421"/>
<evidence type="ECO:0000313" key="7">
    <source>
        <dbReference type="Proteomes" id="UP000051256"/>
    </source>
</evidence>
<dbReference type="InterPro" id="IPR003825">
    <property type="entry name" value="Colicin-V_CvpA"/>
</dbReference>
<evidence type="ECO:0000256" key="4">
    <source>
        <dbReference type="ARBA" id="ARBA00023136"/>
    </source>
</evidence>
<evidence type="ECO:0000313" key="6">
    <source>
        <dbReference type="EMBL" id="KRM93693.1"/>
    </source>
</evidence>
<dbReference type="GO" id="GO:0016020">
    <property type="term" value="C:membrane"/>
    <property type="evidence" value="ECO:0007669"/>
    <property type="project" value="UniProtKB-SubCell"/>
</dbReference>
<reference evidence="6 7" key="1">
    <citation type="journal article" date="2015" name="Genome Announc.">
        <title>Expanding the biotechnology potential of lactobacilli through comparative genomics of 213 strains and associated genera.</title>
        <authorList>
            <person name="Sun Z."/>
            <person name="Harris H.M."/>
            <person name="McCann A."/>
            <person name="Guo C."/>
            <person name="Argimon S."/>
            <person name="Zhang W."/>
            <person name="Yang X."/>
            <person name="Jeffery I.B."/>
            <person name="Cooney J.C."/>
            <person name="Kagawa T.F."/>
            <person name="Liu W."/>
            <person name="Song Y."/>
            <person name="Salvetti E."/>
            <person name="Wrobel A."/>
            <person name="Rasinkangas P."/>
            <person name="Parkhill J."/>
            <person name="Rea M.C."/>
            <person name="O'Sullivan O."/>
            <person name="Ritari J."/>
            <person name="Douillard F.P."/>
            <person name="Paul Ross R."/>
            <person name="Yang R."/>
            <person name="Briner A.E."/>
            <person name="Felis G.E."/>
            <person name="de Vos W.M."/>
            <person name="Barrangou R."/>
            <person name="Klaenhammer T.R."/>
            <person name="Caufield P.W."/>
            <person name="Cui Y."/>
            <person name="Zhang H."/>
            <person name="O'Toole P.W."/>
        </authorList>
    </citation>
    <scope>NUCLEOTIDE SEQUENCE [LARGE SCALE GENOMIC DNA]</scope>
    <source>
        <strain evidence="6 7">DSM 24302</strain>
    </source>
</reference>
<accession>A0A0R2CPL2</accession>
<keyword evidence="4 5" id="KW-0472">Membrane</keyword>
<evidence type="ECO:0000256" key="3">
    <source>
        <dbReference type="ARBA" id="ARBA00022989"/>
    </source>
</evidence>
<dbReference type="STRING" id="1423802.FC56_GL000410"/>
<dbReference type="PANTHER" id="PTHR37306">
    <property type="entry name" value="COLICIN V PRODUCTION PROTEIN"/>
    <property type="match status" value="1"/>
</dbReference>
<name>A0A0R2CPL2_9LACO</name>
<dbReference type="Pfam" id="PF02674">
    <property type="entry name" value="Colicin_V"/>
    <property type="match status" value="1"/>
</dbReference>
<keyword evidence="3 5" id="KW-1133">Transmembrane helix</keyword>
<proteinExistence type="predicted"/>
<dbReference type="Proteomes" id="UP000051256">
    <property type="component" value="Unassembled WGS sequence"/>
</dbReference>
<dbReference type="EMBL" id="AYZR01000008">
    <property type="protein sequence ID" value="KRM93693.1"/>
    <property type="molecule type" value="Genomic_DNA"/>
</dbReference>
<feature type="transmembrane region" description="Helical" evidence="5">
    <location>
        <begin position="106"/>
        <end position="128"/>
    </location>
</feature>
<organism evidence="6 7">
    <name type="scientific">Lentilactobacillus senioris DSM 24302 = JCM 17472</name>
    <dbReference type="NCBI Taxonomy" id="1423802"/>
    <lineage>
        <taxon>Bacteria</taxon>
        <taxon>Bacillati</taxon>
        <taxon>Bacillota</taxon>
        <taxon>Bacilli</taxon>
        <taxon>Lactobacillales</taxon>
        <taxon>Lactobacillaceae</taxon>
        <taxon>Lentilactobacillus</taxon>
    </lineage>
</organism>